<comment type="caution">
    <text evidence="2">The sequence shown here is derived from an EMBL/GenBank/DDBJ whole genome shotgun (WGS) entry which is preliminary data.</text>
</comment>
<feature type="transmembrane region" description="Helical" evidence="1">
    <location>
        <begin position="12"/>
        <end position="31"/>
    </location>
</feature>
<evidence type="ECO:0000313" key="2">
    <source>
        <dbReference type="EMBL" id="KWF57918.1"/>
    </source>
</evidence>
<organism evidence="2 3">
    <name type="scientific">Burkholderia pseudomultivorans</name>
    <dbReference type="NCBI Taxonomy" id="1207504"/>
    <lineage>
        <taxon>Bacteria</taxon>
        <taxon>Pseudomonadati</taxon>
        <taxon>Pseudomonadota</taxon>
        <taxon>Betaproteobacteria</taxon>
        <taxon>Burkholderiales</taxon>
        <taxon>Burkholderiaceae</taxon>
        <taxon>Burkholderia</taxon>
        <taxon>Burkholderia cepacia complex</taxon>
    </lineage>
</organism>
<gene>
    <name evidence="2" type="ORF">WT57_30255</name>
</gene>
<keyword evidence="1" id="KW-0812">Transmembrane</keyword>
<evidence type="ECO:0008006" key="4">
    <source>
        <dbReference type="Google" id="ProtNLM"/>
    </source>
</evidence>
<accession>A0A132ES47</accession>
<feature type="transmembrane region" description="Helical" evidence="1">
    <location>
        <begin position="51"/>
        <end position="73"/>
    </location>
</feature>
<protein>
    <recommendedName>
        <fullName evidence="4">Lipoprotein</fullName>
    </recommendedName>
</protein>
<keyword evidence="1" id="KW-1133">Transmembrane helix</keyword>
<dbReference type="RefSeq" id="WP_060300570.1">
    <property type="nucleotide sequence ID" value="NZ_LPJX01000069.1"/>
</dbReference>
<evidence type="ECO:0000313" key="3">
    <source>
        <dbReference type="Proteomes" id="UP000061512"/>
    </source>
</evidence>
<dbReference type="AlphaFoldDB" id="A0A132ES47"/>
<dbReference type="PROSITE" id="PS51257">
    <property type="entry name" value="PROKAR_LIPOPROTEIN"/>
    <property type="match status" value="1"/>
</dbReference>
<proteinExistence type="predicted"/>
<name>A0A132ES47_9BURK</name>
<dbReference type="Proteomes" id="UP000061512">
    <property type="component" value="Unassembled WGS sequence"/>
</dbReference>
<reference evidence="2 3" key="1">
    <citation type="submission" date="2015-11" db="EMBL/GenBank/DDBJ databases">
        <title>Expanding the genomic diversity of Burkholderia species for the development of highly accurate diagnostics.</title>
        <authorList>
            <person name="Sahl J."/>
            <person name="Keim P."/>
            <person name="Wagner D."/>
        </authorList>
    </citation>
    <scope>NUCLEOTIDE SEQUENCE [LARGE SCALE GENOMIC DNA]</scope>
    <source>
        <strain evidence="2 3">MSMB574WGS</strain>
    </source>
</reference>
<dbReference type="EMBL" id="LPJX01000069">
    <property type="protein sequence ID" value="KWF57918.1"/>
    <property type="molecule type" value="Genomic_DNA"/>
</dbReference>
<sequence>MEQKLAQRPAAAHAIVALTFFGVGCFSMQFIHALPSAPLMPAWTNFGATAFWVNGAVAAGTLAAAATAVWAALSERRNRRQDRLVVGRLTAAGVAQRLETAAGVTSNLSEEFDVMRANGAVSAHHALNLLKSIQAIPRCEFDELRCMSAMPGDCAILIAAAQDRLHSAAAALRLLSASGISNTGIVRETARATDAIGQAAILYRRAKSICDAETDGIRTALEMYAGS</sequence>
<keyword evidence="1" id="KW-0472">Membrane</keyword>
<evidence type="ECO:0000256" key="1">
    <source>
        <dbReference type="SAM" id="Phobius"/>
    </source>
</evidence>